<evidence type="ECO:0000256" key="3">
    <source>
        <dbReference type="ARBA" id="ARBA00022801"/>
    </source>
</evidence>
<dbReference type="InterPro" id="IPR023828">
    <property type="entry name" value="Peptidase_S8_Ser-AS"/>
</dbReference>
<name>A0ABZ2KG88_9BACT</name>
<dbReference type="PROSITE" id="PS51892">
    <property type="entry name" value="SUBTILASE"/>
    <property type="match status" value="1"/>
</dbReference>
<gene>
    <name evidence="8" type="ORF">LZC95_06720</name>
</gene>
<accession>A0ABZ2KG88</accession>
<dbReference type="PROSITE" id="PS00137">
    <property type="entry name" value="SUBTILASE_HIS"/>
    <property type="match status" value="1"/>
</dbReference>
<proteinExistence type="inferred from homology"/>
<dbReference type="EMBL" id="CP089982">
    <property type="protein sequence ID" value="WXA96532.1"/>
    <property type="molecule type" value="Genomic_DNA"/>
</dbReference>
<keyword evidence="9" id="KW-1185">Reference proteome</keyword>
<feature type="active site" description="Charge relay system" evidence="5">
    <location>
        <position position="268"/>
    </location>
</feature>
<sequence length="333" mass="33331">MKSRRPASALADPLRYSAAPPRSLALIHATNAHTSGYKGKGQKVVVIDTGVAADHPSLSGKVVDEACFCGGFFGGCCPNGQKTQTGPGASKDDQGHGSHVAGIVSGVAPEATLVGIKVLDSQGSGSTSDIVSGLDWVLDNHPDAVAVNMSLGGGTPTASDCDSSQSSYASVINDLRTKGVLTVVATGNGASSTGISAPACVKNSFSVGAVYDGNLGKKAWSNCTDNATAADQITCFSNSAANLDILAPGSVITSVGYQGGTANMSGTSQATPHVAGAAAVLRAANTALKPADIESILQTTGIPITDSRNNVTRSRIDVEAAAKEAVARATSTQ</sequence>
<dbReference type="PROSITE" id="PS00136">
    <property type="entry name" value="SUBTILASE_ASP"/>
    <property type="match status" value="1"/>
</dbReference>
<protein>
    <submittedName>
        <fullName evidence="8">S8 family serine peptidase</fullName>
    </submittedName>
</protein>
<dbReference type="PANTHER" id="PTHR43806">
    <property type="entry name" value="PEPTIDASE S8"/>
    <property type="match status" value="1"/>
</dbReference>
<dbReference type="Pfam" id="PF00082">
    <property type="entry name" value="Peptidase_S8"/>
    <property type="match status" value="1"/>
</dbReference>
<keyword evidence="3 5" id="KW-0378">Hydrolase</keyword>
<evidence type="ECO:0000259" key="7">
    <source>
        <dbReference type="Pfam" id="PF00082"/>
    </source>
</evidence>
<dbReference type="Gene3D" id="3.40.50.200">
    <property type="entry name" value="Peptidase S8/S53 domain"/>
    <property type="match status" value="1"/>
</dbReference>
<feature type="domain" description="Peptidase S8/S53" evidence="7">
    <location>
        <begin position="39"/>
        <end position="301"/>
    </location>
</feature>
<dbReference type="Proteomes" id="UP001379533">
    <property type="component" value="Chromosome"/>
</dbReference>
<dbReference type="PRINTS" id="PR00723">
    <property type="entry name" value="SUBTILISIN"/>
</dbReference>
<evidence type="ECO:0000313" key="8">
    <source>
        <dbReference type="EMBL" id="WXA96532.1"/>
    </source>
</evidence>
<dbReference type="SUPFAM" id="SSF52743">
    <property type="entry name" value="Subtilisin-like"/>
    <property type="match status" value="1"/>
</dbReference>
<evidence type="ECO:0000256" key="2">
    <source>
        <dbReference type="ARBA" id="ARBA00022670"/>
    </source>
</evidence>
<evidence type="ECO:0000256" key="5">
    <source>
        <dbReference type="PROSITE-ProRule" id="PRU01240"/>
    </source>
</evidence>
<dbReference type="PANTHER" id="PTHR43806:SF11">
    <property type="entry name" value="CEREVISIN-RELATED"/>
    <property type="match status" value="1"/>
</dbReference>
<dbReference type="InterPro" id="IPR022398">
    <property type="entry name" value="Peptidase_S8_His-AS"/>
</dbReference>
<feature type="active site" description="Charge relay system" evidence="5">
    <location>
        <position position="48"/>
    </location>
</feature>
<feature type="active site" description="Charge relay system" evidence="5">
    <location>
        <position position="96"/>
    </location>
</feature>
<dbReference type="InterPro" id="IPR036852">
    <property type="entry name" value="Peptidase_S8/S53_dom_sf"/>
</dbReference>
<reference evidence="8 9" key="1">
    <citation type="submission" date="2021-12" db="EMBL/GenBank/DDBJ databases">
        <title>Discovery of the Pendulisporaceae a myxobacterial family with distinct sporulation behavior and unique specialized metabolism.</title>
        <authorList>
            <person name="Garcia R."/>
            <person name="Popoff A."/>
            <person name="Bader C.D."/>
            <person name="Loehr J."/>
            <person name="Walesch S."/>
            <person name="Walt C."/>
            <person name="Boldt J."/>
            <person name="Bunk B."/>
            <person name="Haeckl F.J.F.P.J."/>
            <person name="Gunesch A.P."/>
            <person name="Birkelbach J."/>
            <person name="Nuebel U."/>
            <person name="Pietschmann T."/>
            <person name="Bach T."/>
            <person name="Mueller R."/>
        </authorList>
    </citation>
    <scope>NUCLEOTIDE SEQUENCE [LARGE SCALE GENOMIC DNA]</scope>
    <source>
        <strain evidence="8 9">MSr12523</strain>
    </source>
</reference>
<comment type="similarity">
    <text evidence="1 5 6">Belongs to the peptidase S8 family.</text>
</comment>
<evidence type="ECO:0000256" key="6">
    <source>
        <dbReference type="RuleBase" id="RU003355"/>
    </source>
</evidence>
<dbReference type="InterPro" id="IPR015500">
    <property type="entry name" value="Peptidase_S8_subtilisin-rel"/>
</dbReference>
<keyword evidence="2 5" id="KW-0645">Protease</keyword>
<dbReference type="InterPro" id="IPR000209">
    <property type="entry name" value="Peptidase_S8/S53_dom"/>
</dbReference>
<organism evidence="8 9">
    <name type="scientific">Pendulispora brunnea</name>
    <dbReference type="NCBI Taxonomy" id="2905690"/>
    <lineage>
        <taxon>Bacteria</taxon>
        <taxon>Pseudomonadati</taxon>
        <taxon>Myxococcota</taxon>
        <taxon>Myxococcia</taxon>
        <taxon>Myxococcales</taxon>
        <taxon>Sorangiineae</taxon>
        <taxon>Pendulisporaceae</taxon>
        <taxon>Pendulispora</taxon>
    </lineage>
</organism>
<dbReference type="RefSeq" id="WP_394847148.1">
    <property type="nucleotide sequence ID" value="NZ_CP089982.1"/>
</dbReference>
<keyword evidence="4 5" id="KW-0720">Serine protease</keyword>
<dbReference type="PROSITE" id="PS00138">
    <property type="entry name" value="SUBTILASE_SER"/>
    <property type="match status" value="1"/>
</dbReference>
<evidence type="ECO:0000256" key="4">
    <source>
        <dbReference type="ARBA" id="ARBA00022825"/>
    </source>
</evidence>
<evidence type="ECO:0000313" key="9">
    <source>
        <dbReference type="Proteomes" id="UP001379533"/>
    </source>
</evidence>
<dbReference type="InterPro" id="IPR023827">
    <property type="entry name" value="Peptidase_S8_Asp-AS"/>
</dbReference>
<evidence type="ECO:0000256" key="1">
    <source>
        <dbReference type="ARBA" id="ARBA00011073"/>
    </source>
</evidence>
<dbReference type="InterPro" id="IPR050131">
    <property type="entry name" value="Peptidase_S8_subtilisin-like"/>
</dbReference>